<organism evidence="1 2">
    <name type="scientific">Pseudoalteromonas rubra</name>
    <dbReference type="NCBI Taxonomy" id="43658"/>
    <lineage>
        <taxon>Bacteria</taxon>
        <taxon>Pseudomonadati</taxon>
        <taxon>Pseudomonadota</taxon>
        <taxon>Gammaproteobacteria</taxon>
        <taxon>Alteromonadales</taxon>
        <taxon>Pseudoalteromonadaceae</taxon>
        <taxon>Pseudoalteromonas</taxon>
    </lineage>
</organism>
<dbReference type="Proteomes" id="UP000069015">
    <property type="component" value="Chromosome 1"/>
</dbReference>
<dbReference type="EMBL" id="CP013611">
    <property type="protein sequence ID" value="ALU42932.1"/>
    <property type="molecule type" value="Genomic_DNA"/>
</dbReference>
<evidence type="ECO:0000313" key="1">
    <source>
        <dbReference type="EMBL" id="ALU42932.1"/>
    </source>
</evidence>
<reference evidence="1 2" key="1">
    <citation type="submission" date="2015-12" db="EMBL/GenBank/DDBJ databases">
        <title>Complete genome sequence of Pseudoalteromonas rubra SCSIO 6842, harboring a conjugative plasmid.</title>
        <authorList>
            <person name="Li B."/>
            <person name="Wang X."/>
        </authorList>
    </citation>
    <scope>NUCLEOTIDE SEQUENCE [LARGE SCALE GENOMIC DNA]</scope>
    <source>
        <strain evidence="1 2">SCSIO 6842</strain>
    </source>
</reference>
<gene>
    <name evidence="1" type="ORF">AT705_08220</name>
</gene>
<evidence type="ECO:0000313" key="2">
    <source>
        <dbReference type="Proteomes" id="UP000069015"/>
    </source>
</evidence>
<dbReference type="AlphaFoldDB" id="A0A0U2X4F6"/>
<protein>
    <submittedName>
        <fullName evidence="1">Uncharacterized protein</fullName>
    </submittedName>
</protein>
<proteinExistence type="predicted"/>
<accession>A0A0U2X4F6</accession>
<dbReference type="KEGG" id="prr:AT705_08220"/>
<name>A0A0U2X4F6_9GAMM</name>
<dbReference type="RefSeq" id="WP_058796222.1">
    <property type="nucleotide sequence ID" value="NZ_CP013611.1"/>
</dbReference>
<sequence>MKKSLHYGYSYNLCDTIKNHSDICDEAGLDGFEWRSCNDINAHVTSKSSGRDGIKLDSCGRQINVECNISWPSRHAINILRPRSLHVLKPFISGNKHQYRLSTTSDQTINTPSIHIIHPQFADNAWGKNGGYWTGDIIPHVDFGNRVSRLVLPESTAPDVTASTLYTVNNERGVLLSNLTGANAPDKEVELFFVNTNTTLEHANGNLRLKGHSNVTPPVGGSMKLRFINNLWHETYRSF</sequence>